<accession>A0A6N0HWU7</accession>
<dbReference type="KEGG" id="rev:HUE57_11570"/>
<dbReference type="Proteomes" id="UP000509658">
    <property type="component" value="Chromosome"/>
</dbReference>
<proteinExistence type="predicted"/>
<dbReference type="RefSeq" id="WP_174673223.1">
    <property type="nucleotide sequence ID" value="NZ_CP054491.1"/>
</dbReference>
<dbReference type="AlphaFoldDB" id="A0A6N0HWU7"/>
<organism evidence="1 2">
    <name type="scientific">Candidatus Reidiella endopervernicosa</name>
    <dbReference type="NCBI Taxonomy" id="2738883"/>
    <lineage>
        <taxon>Bacteria</taxon>
        <taxon>Pseudomonadati</taxon>
        <taxon>Pseudomonadota</taxon>
        <taxon>Gammaproteobacteria</taxon>
        <taxon>Candidatus Reidiella</taxon>
    </lineage>
</organism>
<evidence type="ECO:0000313" key="1">
    <source>
        <dbReference type="EMBL" id="QKQ26848.1"/>
    </source>
</evidence>
<dbReference type="EMBL" id="CP054491">
    <property type="protein sequence ID" value="QKQ26848.1"/>
    <property type="molecule type" value="Genomic_DNA"/>
</dbReference>
<sequence length="134" mass="15321">MEEEALPKELISKASISPGGEHAWKMEDIPKVIEAARVAGLANLGGQPQFQGPIGTAEPYWLNFEPINRKTEENWKQYVERTATETLSAFDALCNKTDFEQEGVNNWKHIKEEKDKGLNINEYLWFVLYFDSNS</sequence>
<gene>
    <name evidence="1" type="ORF">HUE57_11570</name>
</gene>
<protein>
    <submittedName>
        <fullName evidence="1">Uncharacterized protein</fullName>
    </submittedName>
</protein>
<keyword evidence="2" id="KW-1185">Reference proteome</keyword>
<evidence type="ECO:0000313" key="2">
    <source>
        <dbReference type="Proteomes" id="UP000509658"/>
    </source>
</evidence>
<reference evidence="1 2" key="1">
    <citation type="submission" date="2020-05" db="EMBL/GenBank/DDBJ databases">
        <title>Horizontal transmission and recombination maintain forever young bacterial symbiont genomes.</title>
        <authorList>
            <person name="Russell S.L."/>
            <person name="Pepper-Tunick E."/>
            <person name="Svedberg J."/>
            <person name="Byrne A."/>
            <person name="Ruelas Castillo J."/>
            <person name="Vollmers C."/>
            <person name="Beinart R.A."/>
            <person name="Corbett-Detig R."/>
        </authorList>
    </citation>
    <scope>NUCLEOTIDE SEQUENCE [LARGE SCALE GENOMIC DNA]</scope>
    <source>
        <strain evidence="1">Santa_Monica_outfall</strain>
    </source>
</reference>
<name>A0A6N0HWU7_9GAMM</name>